<dbReference type="EMBL" id="JAKLTR010000011">
    <property type="protein sequence ID" value="MCG2615993.1"/>
    <property type="molecule type" value="Genomic_DNA"/>
</dbReference>
<name>A0ABS9KUJ4_9BACT</name>
<organism evidence="3 4">
    <name type="scientific">Terrimonas ginsenosidimutans</name>
    <dbReference type="NCBI Taxonomy" id="2908004"/>
    <lineage>
        <taxon>Bacteria</taxon>
        <taxon>Pseudomonadati</taxon>
        <taxon>Bacteroidota</taxon>
        <taxon>Chitinophagia</taxon>
        <taxon>Chitinophagales</taxon>
        <taxon>Chitinophagaceae</taxon>
        <taxon>Terrimonas</taxon>
    </lineage>
</organism>
<dbReference type="InterPro" id="IPR001054">
    <property type="entry name" value="A/G_cyclase"/>
</dbReference>
<dbReference type="CDD" id="cd07302">
    <property type="entry name" value="CHD"/>
    <property type="match status" value="1"/>
</dbReference>
<accession>A0ABS9KUJ4</accession>
<feature type="transmembrane region" description="Helical" evidence="1">
    <location>
        <begin position="9"/>
        <end position="34"/>
    </location>
</feature>
<dbReference type="PANTHER" id="PTHR43081">
    <property type="entry name" value="ADENYLATE CYCLASE, TERMINAL-DIFFERENTIATION SPECIFIC-RELATED"/>
    <property type="match status" value="1"/>
</dbReference>
<feature type="transmembrane region" description="Helical" evidence="1">
    <location>
        <begin position="110"/>
        <end position="133"/>
    </location>
</feature>
<keyword evidence="4" id="KW-1185">Reference proteome</keyword>
<keyword evidence="1" id="KW-0812">Transmembrane</keyword>
<dbReference type="Proteomes" id="UP001165367">
    <property type="component" value="Unassembled WGS sequence"/>
</dbReference>
<feature type="transmembrane region" description="Helical" evidence="1">
    <location>
        <begin position="78"/>
        <end position="104"/>
    </location>
</feature>
<keyword evidence="1" id="KW-0472">Membrane</keyword>
<reference evidence="3" key="1">
    <citation type="submission" date="2022-01" db="EMBL/GenBank/DDBJ databases">
        <authorList>
            <person name="Jo J.-H."/>
            <person name="Im W.-T."/>
        </authorList>
    </citation>
    <scope>NUCLEOTIDE SEQUENCE</scope>
    <source>
        <strain evidence="3">NA20</strain>
    </source>
</reference>
<dbReference type="SUPFAM" id="SSF55073">
    <property type="entry name" value="Nucleotide cyclase"/>
    <property type="match status" value="1"/>
</dbReference>
<dbReference type="InterPro" id="IPR029787">
    <property type="entry name" value="Nucleotide_cyclase"/>
</dbReference>
<dbReference type="InterPro" id="IPR050697">
    <property type="entry name" value="Adenylyl/Guanylyl_Cyclase_3/4"/>
</dbReference>
<sequence>MIRNKLRAFFILFSVLYWILAAFYFITIIYAAFGVSGPKELHYGRLLAYGVVVGFSIGLLFGLFPINRLFHFNKRRSFLSVLLIGTGCYVLFFMAIIFLASLYGNTIEFALRYVFSAEGLTVLFHLSVCSLFYHFILQINKKFGPGVLLEYTFGKYFTPKVEERAFMFLDLKSSTRIAESLEHVAYSRMVQDCYAELTDPLIRYRGQVYQYVGDEVVVSWKISRFFTASSCLDFFYAFREKMESKKEYFLAQYGFFPEFKAGLHSGKVTVAEVGEIKTEIAYHGDVLNTASRIQSLCNSLQKDLLVSETFLQLVSGEERHTAIFVTEVALRGKEAITRVFTVCKSD</sequence>
<feature type="transmembrane region" description="Helical" evidence="1">
    <location>
        <begin position="46"/>
        <end position="66"/>
    </location>
</feature>
<keyword evidence="1" id="KW-1133">Transmembrane helix</keyword>
<gene>
    <name evidence="3" type="ORF">LZZ85_16975</name>
</gene>
<feature type="domain" description="Guanylate cyclase" evidence="2">
    <location>
        <begin position="165"/>
        <end position="294"/>
    </location>
</feature>
<dbReference type="PROSITE" id="PS50125">
    <property type="entry name" value="GUANYLATE_CYCLASE_2"/>
    <property type="match status" value="1"/>
</dbReference>
<protein>
    <submittedName>
        <fullName evidence="3">Adenylate/guanylate cyclase domain-containing protein</fullName>
    </submittedName>
</protein>
<evidence type="ECO:0000313" key="4">
    <source>
        <dbReference type="Proteomes" id="UP001165367"/>
    </source>
</evidence>
<dbReference type="Gene3D" id="3.30.70.1230">
    <property type="entry name" value="Nucleotide cyclase"/>
    <property type="match status" value="1"/>
</dbReference>
<dbReference type="RefSeq" id="WP_237874531.1">
    <property type="nucleotide sequence ID" value="NZ_JAKLTR010000011.1"/>
</dbReference>
<comment type="caution">
    <text evidence="3">The sequence shown here is derived from an EMBL/GenBank/DDBJ whole genome shotgun (WGS) entry which is preliminary data.</text>
</comment>
<evidence type="ECO:0000313" key="3">
    <source>
        <dbReference type="EMBL" id="MCG2615993.1"/>
    </source>
</evidence>
<evidence type="ECO:0000256" key="1">
    <source>
        <dbReference type="SAM" id="Phobius"/>
    </source>
</evidence>
<dbReference type="Pfam" id="PF00211">
    <property type="entry name" value="Guanylate_cyc"/>
    <property type="match status" value="1"/>
</dbReference>
<proteinExistence type="predicted"/>
<evidence type="ECO:0000259" key="2">
    <source>
        <dbReference type="PROSITE" id="PS50125"/>
    </source>
</evidence>
<dbReference type="PANTHER" id="PTHR43081:SF1">
    <property type="entry name" value="ADENYLATE CYCLASE, TERMINAL-DIFFERENTIATION SPECIFIC"/>
    <property type="match status" value="1"/>
</dbReference>